<accession>F0FAQ9</accession>
<comment type="caution">
    <text evidence="1">The sequence shown here is derived from an EMBL/GenBank/DDBJ whole genome shotgun (WGS) entry which is preliminary data.</text>
</comment>
<reference evidence="1 2" key="1">
    <citation type="submission" date="2011-01" db="EMBL/GenBank/DDBJ databases">
        <authorList>
            <person name="Muzny D."/>
            <person name="Qin X."/>
            <person name="Deng J."/>
            <person name="Jiang H."/>
            <person name="Liu Y."/>
            <person name="Qu J."/>
            <person name="Song X.-Z."/>
            <person name="Zhang L."/>
            <person name="Thornton R."/>
            <person name="Coyle M."/>
            <person name="Francisco L."/>
            <person name="Jackson L."/>
            <person name="Javaid M."/>
            <person name="Korchina V."/>
            <person name="Kovar C."/>
            <person name="Mata R."/>
            <person name="Mathew T."/>
            <person name="Ngo R."/>
            <person name="Nguyen L."/>
            <person name="Nguyen N."/>
            <person name="Okwuonu G."/>
            <person name="Ongeri F."/>
            <person name="Pham C."/>
            <person name="Simmons D."/>
            <person name="Wilczek-Boney K."/>
            <person name="Hale W."/>
            <person name="Jakkamsetti A."/>
            <person name="Pham P."/>
            <person name="Ruth R."/>
            <person name="San Lucas F."/>
            <person name="Warren J."/>
            <person name="Zhang J."/>
            <person name="Zhao Z."/>
            <person name="Zhou C."/>
            <person name="Zhu D."/>
            <person name="Lee S."/>
            <person name="Bess C."/>
            <person name="Blankenburg K."/>
            <person name="Forbes L."/>
            <person name="Fu Q."/>
            <person name="Gubbala S."/>
            <person name="Hirani K."/>
            <person name="Jayaseelan J.C."/>
            <person name="Lara F."/>
            <person name="Munidasa M."/>
            <person name="Palculict T."/>
            <person name="Patil S."/>
            <person name="Pu L.-L."/>
            <person name="Saada N."/>
            <person name="Tang L."/>
            <person name="Weissenberger G."/>
            <person name="Zhu Y."/>
            <person name="Hemphill L."/>
            <person name="Shang Y."/>
            <person name="Youmans B."/>
            <person name="Ayvaz T."/>
            <person name="Ross M."/>
            <person name="Santibanez J."/>
            <person name="Aqrawi P."/>
            <person name="Gross S."/>
            <person name="Joshi V."/>
            <person name="Fowler G."/>
            <person name="Nazareth L."/>
            <person name="Reid J."/>
            <person name="Worley K."/>
            <person name="Petrosino J."/>
            <person name="Highlander S."/>
            <person name="Gibbs R."/>
        </authorList>
    </citation>
    <scope>NUCLEOTIDE SEQUENCE [LARGE SCALE GENOMIC DNA]</scope>
    <source>
        <strain evidence="1 2">DSM 16608</strain>
    </source>
</reference>
<keyword evidence="2" id="KW-1185">Reference proteome</keyword>
<sequence>MAFRFYGTVIYCNDLLIAKLTGTYGKARQESCRASNYFFRMKSPFHA</sequence>
<organism evidence="1 2">
    <name type="scientific">Prevotella multiformis DSM 16608</name>
    <dbReference type="NCBI Taxonomy" id="888743"/>
    <lineage>
        <taxon>Bacteria</taxon>
        <taxon>Pseudomonadati</taxon>
        <taxon>Bacteroidota</taxon>
        <taxon>Bacteroidia</taxon>
        <taxon>Bacteroidales</taxon>
        <taxon>Prevotellaceae</taxon>
        <taxon>Prevotella</taxon>
    </lineage>
</organism>
<dbReference type="Proteomes" id="UP000005697">
    <property type="component" value="Unassembled WGS sequence"/>
</dbReference>
<protein>
    <submittedName>
        <fullName evidence="1">Uncharacterized protein</fullName>
    </submittedName>
</protein>
<gene>
    <name evidence="1" type="ORF">HMPREF9141_2676</name>
</gene>
<dbReference type="AlphaFoldDB" id="F0FAQ9"/>
<dbReference type="HOGENOM" id="CLU_3171658_0_0_10"/>
<dbReference type="EMBL" id="AEWX01000047">
    <property type="protein sequence ID" value="EGC18672.1"/>
    <property type="molecule type" value="Genomic_DNA"/>
</dbReference>
<name>F0FAQ9_9BACT</name>
<evidence type="ECO:0000313" key="2">
    <source>
        <dbReference type="Proteomes" id="UP000005697"/>
    </source>
</evidence>
<evidence type="ECO:0000313" key="1">
    <source>
        <dbReference type="EMBL" id="EGC18672.1"/>
    </source>
</evidence>
<proteinExistence type="predicted"/>